<dbReference type="Proteomes" id="UP000181962">
    <property type="component" value="Chromosome"/>
</dbReference>
<dbReference type="AlphaFoldDB" id="A0A1L3FB54"/>
<evidence type="ECO:0000313" key="2">
    <source>
        <dbReference type="Proteomes" id="UP000181962"/>
    </source>
</evidence>
<accession>A0A1L3FB54</accession>
<proteinExistence type="predicted"/>
<protein>
    <submittedName>
        <fullName evidence="1">Uncharacterized protein</fullName>
    </submittedName>
</protein>
<evidence type="ECO:0000313" key="1">
    <source>
        <dbReference type="EMBL" id="APG10472.1"/>
    </source>
</evidence>
<organism evidence="1 2">
    <name type="scientific">Bradyrhizobium japonicum</name>
    <dbReference type="NCBI Taxonomy" id="375"/>
    <lineage>
        <taxon>Bacteria</taxon>
        <taxon>Pseudomonadati</taxon>
        <taxon>Pseudomonadota</taxon>
        <taxon>Alphaproteobacteria</taxon>
        <taxon>Hyphomicrobiales</taxon>
        <taxon>Nitrobacteraceae</taxon>
        <taxon>Bradyrhizobium</taxon>
    </lineage>
</organism>
<sequence>MKWSISPHCVRRTRTALRMRTHERSLELANFAIQHLADMLREFKKSYFAAWHGETGSG</sequence>
<name>A0A1L3FB54_BRAJP</name>
<dbReference type="EMBL" id="CP017637">
    <property type="protein sequence ID" value="APG10472.1"/>
    <property type="molecule type" value="Genomic_DNA"/>
</dbReference>
<reference evidence="1 2" key="1">
    <citation type="submission" date="2016-11" db="EMBL/GenBank/DDBJ databases">
        <title>Complete Genome Sequence of Bradyrhizobium sp. strain J5, an isolated from soybean nodule in Hokkaido.</title>
        <authorList>
            <person name="Kanehara K."/>
        </authorList>
    </citation>
    <scope>NUCLEOTIDE SEQUENCE [LARGE SCALE GENOMIC DNA]</scope>
    <source>
        <strain evidence="1 2">J5</strain>
    </source>
</reference>
<gene>
    <name evidence="1" type="ORF">BKD09_19265</name>
</gene>